<proteinExistence type="inferred from homology"/>
<dbReference type="PANTHER" id="PTHR30069:SF46">
    <property type="entry name" value="OAR PROTEIN"/>
    <property type="match status" value="1"/>
</dbReference>
<dbReference type="InterPro" id="IPR057601">
    <property type="entry name" value="Oar-like_b-barrel"/>
</dbReference>
<keyword evidence="5 7" id="KW-0472">Membrane</keyword>
<name>A0ABV4NIJ4_9GAMM</name>
<dbReference type="InterPro" id="IPR013784">
    <property type="entry name" value="Carb-bd-like_fold"/>
</dbReference>
<dbReference type="Gene3D" id="2.170.130.10">
    <property type="entry name" value="TonB-dependent receptor, plug domain"/>
    <property type="match status" value="1"/>
</dbReference>
<evidence type="ECO:0000259" key="9">
    <source>
        <dbReference type="Pfam" id="PF07715"/>
    </source>
</evidence>
<dbReference type="PANTHER" id="PTHR30069">
    <property type="entry name" value="TONB-DEPENDENT OUTER MEMBRANE RECEPTOR"/>
    <property type="match status" value="1"/>
</dbReference>
<evidence type="ECO:0000256" key="2">
    <source>
        <dbReference type="ARBA" id="ARBA00022448"/>
    </source>
</evidence>
<dbReference type="RefSeq" id="WP_299588046.1">
    <property type="nucleotide sequence ID" value="NZ_JBGMEL010000001.1"/>
</dbReference>
<evidence type="ECO:0000256" key="7">
    <source>
        <dbReference type="PROSITE-ProRule" id="PRU01360"/>
    </source>
</evidence>
<keyword evidence="4 7" id="KW-0812">Transmembrane</keyword>
<dbReference type="InterPro" id="IPR012910">
    <property type="entry name" value="Plug_dom"/>
</dbReference>
<evidence type="ECO:0000259" key="10">
    <source>
        <dbReference type="Pfam" id="PF25183"/>
    </source>
</evidence>
<feature type="signal peptide" evidence="8">
    <location>
        <begin position="1"/>
        <end position="32"/>
    </location>
</feature>
<dbReference type="InterPro" id="IPR036942">
    <property type="entry name" value="Beta-barrel_TonB_sf"/>
</dbReference>
<comment type="caution">
    <text evidence="11">The sequence shown here is derived from an EMBL/GenBank/DDBJ whole genome shotgun (WGS) entry which is preliminary data.</text>
</comment>
<keyword evidence="2 7" id="KW-0813">Transport</keyword>
<evidence type="ECO:0000256" key="3">
    <source>
        <dbReference type="ARBA" id="ARBA00022452"/>
    </source>
</evidence>
<dbReference type="SUPFAM" id="SSF56935">
    <property type="entry name" value="Porins"/>
    <property type="match status" value="1"/>
</dbReference>
<keyword evidence="8" id="KW-0732">Signal</keyword>
<dbReference type="Proteomes" id="UP001569414">
    <property type="component" value="Unassembled WGS sequence"/>
</dbReference>
<accession>A0ABV4NIJ4</accession>
<evidence type="ECO:0000313" key="11">
    <source>
        <dbReference type="EMBL" id="MFA0789218.1"/>
    </source>
</evidence>
<dbReference type="Pfam" id="PF25183">
    <property type="entry name" value="OMP_b-brl_4"/>
    <property type="match status" value="1"/>
</dbReference>
<dbReference type="InterPro" id="IPR039426">
    <property type="entry name" value="TonB-dep_rcpt-like"/>
</dbReference>
<reference evidence="11 12" key="1">
    <citation type="submission" date="2024-08" db="EMBL/GenBank/DDBJ databases">
        <authorList>
            <person name="Ishaq N."/>
        </authorList>
    </citation>
    <scope>NUCLEOTIDE SEQUENCE [LARGE SCALE GENOMIC DNA]</scope>
    <source>
        <strain evidence="11 12">JCM 30400</strain>
    </source>
</reference>
<evidence type="ECO:0000256" key="1">
    <source>
        <dbReference type="ARBA" id="ARBA00004571"/>
    </source>
</evidence>
<dbReference type="InterPro" id="IPR037066">
    <property type="entry name" value="Plug_dom_sf"/>
</dbReference>
<evidence type="ECO:0000256" key="5">
    <source>
        <dbReference type="ARBA" id="ARBA00023136"/>
    </source>
</evidence>
<evidence type="ECO:0000256" key="4">
    <source>
        <dbReference type="ARBA" id="ARBA00022692"/>
    </source>
</evidence>
<dbReference type="Gene3D" id="2.40.170.20">
    <property type="entry name" value="TonB-dependent receptor, beta-barrel domain"/>
    <property type="match status" value="1"/>
</dbReference>
<dbReference type="Gene3D" id="2.60.40.1120">
    <property type="entry name" value="Carboxypeptidase-like, regulatory domain"/>
    <property type="match status" value="1"/>
</dbReference>
<gene>
    <name evidence="11" type="ORF">ACCI51_01590</name>
</gene>
<feature type="chain" id="PRO_5045454571" evidence="8">
    <location>
        <begin position="33"/>
        <end position="957"/>
    </location>
</feature>
<sequence length="957" mass="106179">MISLSEARKGFSKSLIAVSIGAVLAASQVALADNTTGAIRGSVVNVEKSDKVRVTNLSRGVSRDISISDKGEFRVGSLPPGKYQLELLSGDEVTETRLVSVSLGGTVNVLLGDSSQMEEVVVNGQPISQRDIGIAESGLVISSDEIIELPVARNLNSITLLAPSVSKGDRTFDQFGGGTSFAGSSIAENVSYINGLNTTNFRNGLGYSTVPFEFYDNIQVKTGGYSAKFGRSTGGVMNATTKSGSNEFKFGTSVYYDEETDTAPNTFVWDNDKDVLDTREANIYASGAIIEDRLFFYALYSNVVENQEYYGITSGRGYKEETKSDFWGVKLDGYINEDHRVEFTAFSDERDIVEGIYNYDSDTGKTGDYIGDIVYGRGGHNWIASYIGNLNDSMTLSISYGENSQDRSEVPGNDEASTVYWYNPGRVSIGNWVGSSVEVGEDTREMFRVDFSWTIDDHMVEVGIDNEVNSLTENTSYSGGEIWRLYPELGRARQLIYENVGSFETESSAIYLQDTWQITDDWSVQFGLRNETFTNKNAAGKEFIDISDQWAPRFSTVWDPSGDGRQKVFASAGLYYLPVASNTNVRLAGAELYTSEWFDWESSCLNNDATPCNLGDSDGLFYFADGSLKDTRSVVDKNIDPMYQSEYILGYEYFLDNGIQLGVRGIYRNLEVALEDLAIDAAVISHYTSTGTWDASKVGGASVEDVFGGFHQYVLTNPGNDMRIYIPEQGEYINLSAAQLGYPEAKRQYGAVEFTFKRPFDGRWSLDASYTWGHSWGNNEGYVRSDNGQTDSGLTTNFDQPGLLHGGYGDLPNDRRHTIKAFGTYSFDMGLRLGANFMWQTGRPKNCFGMHPTDDFAAEYGSESFYCQGRLNSRGSLGRTENYWNLDLNAQYPVELANNQKLLVSLDVFNIFNNDSVVEIEEKGDLDGTAEAYEYFGDPYYYQTPRSVRLGLRYDFN</sequence>
<feature type="domain" description="TonB-dependent transporter Oar-like beta-barrel" evidence="10">
    <location>
        <begin position="548"/>
        <end position="829"/>
    </location>
</feature>
<keyword evidence="6 7" id="KW-0998">Cell outer membrane</keyword>
<keyword evidence="11" id="KW-0675">Receptor</keyword>
<protein>
    <submittedName>
        <fullName evidence="11">TonB-dependent receptor domain-containing protein</fullName>
    </submittedName>
</protein>
<dbReference type="Pfam" id="PF07715">
    <property type="entry name" value="Plug"/>
    <property type="match status" value="1"/>
</dbReference>
<comment type="similarity">
    <text evidence="7">Belongs to the TonB-dependent receptor family.</text>
</comment>
<evidence type="ECO:0000313" key="12">
    <source>
        <dbReference type="Proteomes" id="UP001569414"/>
    </source>
</evidence>
<keyword evidence="3 7" id="KW-1134">Transmembrane beta strand</keyword>
<feature type="domain" description="TonB-dependent receptor plug" evidence="9">
    <location>
        <begin position="140"/>
        <end position="236"/>
    </location>
</feature>
<evidence type="ECO:0000256" key="6">
    <source>
        <dbReference type="ARBA" id="ARBA00023237"/>
    </source>
</evidence>
<dbReference type="PROSITE" id="PS52016">
    <property type="entry name" value="TONB_DEPENDENT_REC_3"/>
    <property type="match status" value="1"/>
</dbReference>
<evidence type="ECO:0000256" key="8">
    <source>
        <dbReference type="SAM" id="SignalP"/>
    </source>
</evidence>
<organism evidence="11 12">
    <name type="scientific">Microbulbifer echini</name>
    <dbReference type="NCBI Taxonomy" id="1529067"/>
    <lineage>
        <taxon>Bacteria</taxon>
        <taxon>Pseudomonadati</taxon>
        <taxon>Pseudomonadota</taxon>
        <taxon>Gammaproteobacteria</taxon>
        <taxon>Cellvibrionales</taxon>
        <taxon>Microbulbiferaceae</taxon>
        <taxon>Microbulbifer</taxon>
    </lineage>
</organism>
<keyword evidence="12" id="KW-1185">Reference proteome</keyword>
<comment type="subcellular location">
    <subcellularLocation>
        <location evidence="1 7">Cell outer membrane</location>
        <topology evidence="1 7">Multi-pass membrane protein</topology>
    </subcellularLocation>
</comment>
<dbReference type="SUPFAM" id="SSF49452">
    <property type="entry name" value="Starch-binding domain-like"/>
    <property type="match status" value="1"/>
</dbReference>
<dbReference type="EMBL" id="JBGMEL010000001">
    <property type="protein sequence ID" value="MFA0789218.1"/>
    <property type="molecule type" value="Genomic_DNA"/>
</dbReference>